<keyword evidence="2" id="KW-1133">Transmembrane helix</keyword>
<feature type="domain" description="Thioredoxin-like fold" evidence="3">
    <location>
        <begin position="90"/>
        <end position="257"/>
    </location>
</feature>
<dbReference type="PROSITE" id="PS51318">
    <property type="entry name" value="TAT"/>
    <property type="match status" value="1"/>
</dbReference>
<dbReference type="Pfam" id="PF13462">
    <property type="entry name" value="Thioredoxin_4"/>
    <property type="match status" value="1"/>
</dbReference>
<comment type="caution">
    <text evidence="4">The sequence shown here is derived from an EMBL/GenBank/DDBJ whole genome shotgun (WGS) entry which is preliminary data.</text>
</comment>
<sequence>MSNRNNQANKQAARERLRAERERQAKKDKTRRQLIVGGAVVAVLAVAGGIGFAVANSGGGSGSGSSAADVWAKAAKAKAVPPAHTSGPDGTTIVIGKADAKNTLDLYEDPRCPGCAAFEQNVGATVEKDISDGKYKASYHIGTFLDGNLQGTGSKNALSALGAALNVSSDAFLKYKFALYSKEFHPDETGPDKFADDSYLLKVADTIPALKGNAAFQKDVKSGKFNAWAMAMSNAFNSHKDVTSTPTLKMNGTTLGTDSPQGKVAPSTVADFNSMVDKNLKS</sequence>
<evidence type="ECO:0000256" key="2">
    <source>
        <dbReference type="SAM" id="Phobius"/>
    </source>
</evidence>
<reference evidence="5" key="1">
    <citation type="journal article" date="2019" name="Int. J. Syst. Evol. Microbiol.">
        <title>The Global Catalogue of Microorganisms (GCM) 10K type strain sequencing project: providing services to taxonomists for standard genome sequencing and annotation.</title>
        <authorList>
            <consortium name="The Broad Institute Genomics Platform"/>
            <consortium name="The Broad Institute Genome Sequencing Center for Infectious Disease"/>
            <person name="Wu L."/>
            <person name="Ma J."/>
        </authorList>
    </citation>
    <scope>NUCLEOTIDE SEQUENCE [LARGE SCALE GENOMIC DNA]</scope>
    <source>
        <strain evidence="5">JCM 3399</strain>
    </source>
</reference>
<feature type="transmembrane region" description="Helical" evidence="2">
    <location>
        <begin position="34"/>
        <end position="55"/>
    </location>
</feature>
<dbReference type="RefSeq" id="WP_189298304.1">
    <property type="nucleotide sequence ID" value="NZ_BMRP01000004.1"/>
</dbReference>
<keyword evidence="2" id="KW-0812">Transmembrane</keyword>
<protein>
    <submittedName>
        <fullName evidence="4">DSBA oxidoreductase</fullName>
    </submittedName>
</protein>
<dbReference type="InterPro" id="IPR036249">
    <property type="entry name" value="Thioredoxin-like_sf"/>
</dbReference>
<evidence type="ECO:0000259" key="3">
    <source>
        <dbReference type="Pfam" id="PF13462"/>
    </source>
</evidence>
<evidence type="ECO:0000256" key="1">
    <source>
        <dbReference type="SAM" id="MobiDB-lite"/>
    </source>
</evidence>
<dbReference type="InterPro" id="IPR006311">
    <property type="entry name" value="TAT_signal"/>
</dbReference>
<dbReference type="Gene3D" id="3.40.30.10">
    <property type="entry name" value="Glutaredoxin"/>
    <property type="match status" value="1"/>
</dbReference>
<name>A0ABQ2UUE0_9ACTN</name>
<feature type="compositionally biased region" description="Low complexity" evidence="1">
    <location>
        <begin position="1"/>
        <end position="11"/>
    </location>
</feature>
<organism evidence="4 5">
    <name type="scientific">Streptomyces albospinus</name>
    <dbReference type="NCBI Taxonomy" id="285515"/>
    <lineage>
        <taxon>Bacteria</taxon>
        <taxon>Bacillati</taxon>
        <taxon>Actinomycetota</taxon>
        <taxon>Actinomycetes</taxon>
        <taxon>Kitasatosporales</taxon>
        <taxon>Streptomycetaceae</taxon>
        <taxon>Streptomyces</taxon>
    </lineage>
</organism>
<dbReference type="InterPro" id="IPR012336">
    <property type="entry name" value="Thioredoxin-like_fold"/>
</dbReference>
<feature type="region of interest" description="Disordered" evidence="1">
    <location>
        <begin position="1"/>
        <end position="31"/>
    </location>
</feature>
<keyword evidence="5" id="KW-1185">Reference proteome</keyword>
<gene>
    <name evidence="4" type="ORF">GCM10010211_19170</name>
</gene>
<keyword evidence="2" id="KW-0472">Membrane</keyword>
<proteinExistence type="predicted"/>
<evidence type="ECO:0000313" key="5">
    <source>
        <dbReference type="Proteomes" id="UP000654471"/>
    </source>
</evidence>
<accession>A0ABQ2UUE0</accession>
<dbReference type="SUPFAM" id="SSF52833">
    <property type="entry name" value="Thioredoxin-like"/>
    <property type="match status" value="1"/>
</dbReference>
<dbReference type="Proteomes" id="UP000654471">
    <property type="component" value="Unassembled WGS sequence"/>
</dbReference>
<feature type="compositionally biased region" description="Basic and acidic residues" evidence="1">
    <location>
        <begin position="12"/>
        <end position="27"/>
    </location>
</feature>
<dbReference type="EMBL" id="BMRP01000004">
    <property type="protein sequence ID" value="GGU54409.1"/>
    <property type="molecule type" value="Genomic_DNA"/>
</dbReference>
<evidence type="ECO:0000313" key="4">
    <source>
        <dbReference type="EMBL" id="GGU54409.1"/>
    </source>
</evidence>